<evidence type="ECO:0000256" key="9">
    <source>
        <dbReference type="RuleBase" id="RU003435"/>
    </source>
</evidence>
<dbReference type="Pfam" id="PF19310">
    <property type="entry name" value="TOP_N"/>
    <property type="match status" value="1"/>
</dbReference>
<dbReference type="InterPro" id="IPR034005">
    <property type="entry name" value="M3A_DCP"/>
</dbReference>
<dbReference type="InterPro" id="IPR001567">
    <property type="entry name" value="Pept_M3A_M3B_dom"/>
</dbReference>
<evidence type="ECO:0000256" key="7">
    <source>
        <dbReference type="ARBA" id="ARBA00024603"/>
    </source>
</evidence>
<keyword evidence="4 9" id="KW-0378">Hydrolase</keyword>
<dbReference type="RefSeq" id="WP_317973832.1">
    <property type="nucleotide sequence ID" value="NZ_BTFW01000001.1"/>
</dbReference>
<dbReference type="Proteomes" id="UP001187221">
    <property type="component" value="Unassembled WGS sequence"/>
</dbReference>
<dbReference type="PANTHER" id="PTHR11804:SF84">
    <property type="entry name" value="SACCHAROLYSIN"/>
    <property type="match status" value="1"/>
</dbReference>
<dbReference type="PANTHER" id="PTHR11804">
    <property type="entry name" value="PROTEASE M3 THIMET OLIGOPEPTIDASE-RELATED"/>
    <property type="match status" value="1"/>
</dbReference>
<proteinExistence type="inferred from homology"/>
<dbReference type="EMBL" id="BTFW01000001">
    <property type="protein sequence ID" value="GMM60008.1"/>
    <property type="molecule type" value="Genomic_DNA"/>
</dbReference>
<dbReference type="InterPro" id="IPR024077">
    <property type="entry name" value="Neurolysin/TOP_dom2"/>
</dbReference>
<comment type="similarity">
    <text evidence="1 9">Belongs to the peptidase M3 family.</text>
</comment>
<comment type="caution">
    <text evidence="12">The sequence shown here is derived from an EMBL/GenBank/DDBJ whole genome shotgun (WGS) entry which is preliminary data.</text>
</comment>
<evidence type="ECO:0000256" key="8">
    <source>
        <dbReference type="ARBA" id="ARBA00026100"/>
    </source>
</evidence>
<dbReference type="EC" id="3.4.24.70" evidence="8"/>
<evidence type="ECO:0000256" key="5">
    <source>
        <dbReference type="ARBA" id="ARBA00022833"/>
    </source>
</evidence>
<dbReference type="Gene3D" id="3.40.390.10">
    <property type="entry name" value="Collagenase (Catalytic Domain)"/>
    <property type="match status" value="1"/>
</dbReference>
<dbReference type="Gene3D" id="1.10.1370.40">
    <property type="match status" value="1"/>
</dbReference>
<evidence type="ECO:0000256" key="4">
    <source>
        <dbReference type="ARBA" id="ARBA00022801"/>
    </source>
</evidence>
<evidence type="ECO:0000256" key="3">
    <source>
        <dbReference type="ARBA" id="ARBA00022723"/>
    </source>
</evidence>
<keyword evidence="5 9" id="KW-0862">Zinc</keyword>
<comment type="catalytic activity">
    <reaction evidence="7">
        <text>Hydrolysis of oligopeptides, with broad specificity. Gly or Ala commonly occur as P1 or P1' residues, but more distant residues are also important, as is shown by the fact that Z-Gly-Pro-Gly-|-Gly-Pro-Ala is cleaved, but not Z-(Gly)(5).</text>
        <dbReference type="EC" id="3.4.24.70"/>
    </reaction>
</comment>
<dbReference type="Gene3D" id="1.10.1370.10">
    <property type="entry name" value="Neurolysin, domain 3"/>
    <property type="match status" value="1"/>
</dbReference>
<dbReference type="SUPFAM" id="SSF55486">
    <property type="entry name" value="Metalloproteases ('zincins'), catalytic domain"/>
    <property type="match status" value="1"/>
</dbReference>
<reference evidence="12 13" key="1">
    <citation type="submission" date="2023-06" db="EMBL/GenBank/DDBJ databases">
        <title>Draft genome sequence of Novosphingobium sp. strain IK01.</title>
        <authorList>
            <person name="Hatamoto M."/>
            <person name="Ikarashi T."/>
            <person name="Yamaguchi T."/>
        </authorList>
    </citation>
    <scope>NUCLEOTIDE SEQUENCE [LARGE SCALE GENOMIC DNA]</scope>
    <source>
        <strain evidence="12 13">IK01</strain>
    </source>
</reference>
<feature type="domain" description="Oligopeptidase A N-terminal" evidence="11">
    <location>
        <begin position="65"/>
        <end position="149"/>
    </location>
</feature>
<dbReference type="CDD" id="cd06456">
    <property type="entry name" value="M3A_DCP"/>
    <property type="match status" value="1"/>
</dbReference>
<keyword evidence="3 9" id="KW-0479">Metal-binding</keyword>
<feature type="domain" description="Peptidase M3A/M3B catalytic" evidence="10">
    <location>
        <begin position="225"/>
        <end position="675"/>
    </location>
</feature>
<sequence>MTQAAATDLDFALLAPHGQPAFAAIRPEEIVPAVTSLIADHGAAMAAFTARAGDPAMLADKEEADRRFGEAWRTVGHLLAVTNTPELRAAHAQAQPLVAAHFAAVGQDRALYEAIRAIDPASLDPLAARARELALRDFELSGVALDGEEARAFAENQIEQGRLTTEYANAVMDATEAWTLHITDAARLAGVPEADLAGMAAMARSKGHEEGWMITLHAPVVIAILTYAQDRALREQVQQAYATRASDQGPHARQFDNGPRMDQLLALRAASARLLGQDNAAALSLATKMAGSPQEVEAFLLDLARRARPLAEAELADLAAFARAELGIESLEPWDMAYASERARLARHALDQSEVRRYLPLERVLAALFDHVEHLFGVRVREEPAQGLWHGDVRAFALFRAGEDAPFARLHADFFAREGKRGGAWMNVCRSPSRAGAQAQIPMAYLVTNFAPPAPGQPVLLQHSDVVTLFHEMGHCLHHLLGEGDLPSIGGISGVEWDAVELPSQFLENFAFDARVLKAASAHVETGEPLPDDLIARLDAARGFMGALAVLRQIEFALFDMRLHVAAGEAPDVQAMLDAVRAEVAVVRYPAWNRFAHAFSHIFAGGYAAGYYSYLWAELLSSDAYEQFAAAPERQGELGQAFRREVLSQGGGRGAMDNYVAFRGQAPDPGALLRVRGLAA</sequence>
<evidence type="ECO:0000256" key="1">
    <source>
        <dbReference type="ARBA" id="ARBA00006040"/>
    </source>
</evidence>
<evidence type="ECO:0000256" key="6">
    <source>
        <dbReference type="ARBA" id="ARBA00023049"/>
    </source>
</evidence>
<dbReference type="InterPro" id="IPR045090">
    <property type="entry name" value="Pept_M3A_M3B"/>
</dbReference>
<accession>A0ABQ6P408</accession>
<organism evidence="12 13">
    <name type="scientific">Novosphingobium pituita</name>
    <dbReference type="NCBI Taxonomy" id="3056842"/>
    <lineage>
        <taxon>Bacteria</taxon>
        <taxon>Pseudomonadati</taxon>
        <taxon>Pseudomonadota</taxon>
        <taxon>Alphaproteobacteria</taxon>
        <taxon>Sphingomonadales</taxon>
        <taxon>Sphingomonadaceae</taxon>
        <taxon>Novosphingobium</taxon>
    </lineage>
</organism>
<name>A0ABQ6P408_9SPHN</name>
<evidence type="ECO:0000259" key="11">
    <source>
        <dbReference type="Pfam" id="PF19310"/>
    </source>
</evidence>
<dbReference type="Pfam" id="PF01432">
    <property type="entry name" value="Peptidase_M3"/>
    <property type="match status" value="1"/>
</dbReference>
<dbReference type="InterPro" id="IPR024079">
    <property type="entry name" value="MetalloPept_cat_dom_sf"/>
</dbReference>
<evidence type="ECO:0000313" key="13">
    <source>
        <dbReference type="Proteomes" id="UP001187221"/>
    </source>
</evidence>
<evidence type="ECO:0000256" key="2">
    <source>
        <dbReference type="ARBA" id="ARBA00022670"/>
    </source>
</evidence>
<keyword evidence="6 9" id="KW-0482">Metalloprotease</keyword>
<evidence type="ECO:0000313" key="12">
    <source>
        <dbReference type="EMBL" id="GMM60008.1"/>
    </source>
</evidence>
<gene>
    <name evidence="12" type="primary">prlC</name>
    <name evidence="12" type="ORF">NUTIK01_07850</name>
</gene>
<keyword evidence="13" id="KW-1185">Reference proteome</keyword>
<evidence type="ECO:0000259" key="10">
    <source>
        <dbReference type="Pfam" id="PF01432"/>
    </source>
</evidence>
<protein>
    <recommendedName>
        <fullName evidence="8">oligopeptidase A</fullName>
        <ecNumber evidence="8">3.4.24.70</ecNumber>
    </recommendedName>
</protein>
<dbReference type="InterPro" id="IPR045666">
    <property type="entry name" value="OpdA_N"/>
</dbReference>
<comment type="cofactor">
    <cofactor evidence="9">
        <name>Zn(2+)</name>
        <dbReference type="ChEBI" id="CHEBI:29105"/>
    </cofactor>
    <text evidence="9">Binds 1 zinc ion.</text>
</comment>
<keyword evidence="2 9" id="KW-0645">Protease</keyword>